<evidence type="ECO:0000313" key="14">
    <source>
        <dbReference type="EMBL" id="AHY47946.1"/>
    </source>
</evidence>
<feature type="domain" description="PAC" evidence="13">
    <location>
        <begin position="502"/>
        <end position="552"/>
    </location>
</feature>
<dbReference type="InterPro" id="IPR001610">
    <property type="entry name" value="PAC"/>
</dbReference>
<dbReference type="NCBIfam" id="TIGR00229">
    <property type="entry name" value="sensory_box"/>
    <property type="match status" value="2"/>
</dbReference>
<dbReference type="EMBL" id="JAWXXX010000001">
    <property type="protein sequence ID" value="MDX5892584.1"/>
    <property type="molecule type" value="Genomic_DNA"/>
</dbReference>
<keyword evidence="7" id="KW-0067">ATP-binding</keyword>
<dbReference type="SUPFAM" id="SSF55874">
    <property type="entry name" value="ATPase domain of HSP90 chaperone/DNA topoisomerase II/histidine kinase"/>
    <property type="match status" value="1"/>
</dbReference>
<dbReference type="PATRIC" id="fig|42256.3.peg.2715"/>
<dbReference type="SMART" id="SM00448">
    <property type="entry name" value="REC"/>
    <property type="match status" value="1"/>
</dbReference>
<keyword evidence="4" id="KW-0808">Transferase</keyword>
<dbReference type="AlphaFoldDB" id="A0A023X6V3"/>
<feature type="domain" description="PAS" evidence="12">
    <location>
        <begin position="429"/>
        <end position="482"/>
    </location>
</feature>
<keyword evidence="10" id="KW-0175">Coiled coil</keyword>
<dbReference type="Gene3D" id="3.40.50.2300">
    <property type="match status" value="1"/>
</dbReference>
<evidence type="ECO:0000256" key="6">
    <source>
        <dbReference type="ARBA" id="ARBA00022777"/>
    </source>
</evidence>
<dbReference type="SMART" id="SM00091">
    <property type="entry name" value="PAS"/>
    <property type="match status" value="2"/>
</dbReference>
<evidence type="ECO:0000259" key="11">
    <source>
        <dbReference type="PROSITE" id="PS50110"/>
    </source>
</evidence>
<dbReference type="Gene3D" id="3.30.565.10">
    <property type="entry name" value="Histidine kinase-like ATPase, C-terminal domain"/>
    <property type="match status" value="1"/>
</dbReference>
<accession>A0A023X6V3</accession>
<dbReference type="PROSITE" id="PS50112">
    <property type="entry name" value="PAS"/>
    <property type="match status" value="2"/>
</dbReference>
<evidence type="ECO:0000259" key="13">
    <source>
        <dbReference type="PROSITE" id="PS50113"/>
    </source>
</evidence>
<keyword evidence="8" id="KW-0902">Two-component regulatory system</keyword>
<evidence type="ECO:0000256" key="9">
    <source>
        <dbReference type="PROSITE-ProRule" id="PRU00169"/>
    </source>
</evidence>
<dbReference type="InterPro" id="IPR011006">
    <property type="entry name" value="CheY-like_superfamily"/>
</dbReference>
<feature type="domain" description="PAC" evidence="13">
    <location>
        <begin position="376"/>
        <end position="428"/>
    </location>
</feature>
<dbReference type="SUPFAM" id="SSF55785">
    <property type="entry name" value="PYP-like sensor domain (PAS domain)"/>
    <property type="match status" value="3"/>
</dbReference>
<dbReference type="Pfam" id="PF13426">
    <property type="entry name" value="PAS_9"/>
    <property type="match status" value="3"/>
</dbReference>
<dbReference type="InterPro" id="IPR011712">
    <property type="entry name" value="Sig_transdc_His_kin_sub3_dim/P"/>
</dbReference>
<keyword evidence="5" id="KW-0547">Nucleotide-binding</keyword>
<proteinExistence type="predicted"/>
<keyword evidence="6" id="KW-0418">Kinase</keyword>
<dbReference type="CDD" id="cd00156">
    <property type="entry name" value="REC"/>
    <property type="match status" value="1"/>
</dbReference>
<organism evidence="14 16">
    <name type="scientific">Rubrobacter radiotolerans</name>
    <name type="common">Arthrobacter radiotolerans</name>
    <dbReference type="NCBI Taxonomy" id="42256"/>
    <lineage>
        <taxon>Bacteria</taxon>
        <taxon>Bacillati</taxon>
        <taxon>Actinomycetota</taxon>
        <taxon>Rubrobacteria</taxon>
        <taxon>Rubrobacterales</taxon>
        <taxon>Rubrobacteraceae</taxon>
        <taxon>Rubrobacter</taxon>
    </lineage>
</organism>
<dbReference type="SMART" id="SM00086">
    <property type="entry name" value="PAC"/>
    <property type="match status" value="2"/>
</dbReference>
<dbReference type="GO" id="GO:0016020">
    <property type="term" value="C:membrane"/>
    <property type="evidence" value="ECO:0007669"/>
    <property type="project" value="InterPro"/>
</dbReference>
<dbReference type="InterPro" id="IPR050482">
    <property type="entry name" value="Sensor_HK_TwoCompSys"/>
</dbReference>
<dbReference type="EC" id="2.7.13.3" evidence="2"/>
<evidence type="ECO:0000256" key="10">
    <source>
        <dbReference type="SAM" id="Coils"/>
    </source>
</evidence>
<dbReference type="Gene3D" id="3.30.450.20">
    <property type="entry name" value="PAS domain"/>
    <property type="match status" value="3"/>
</dbReference>
<dbReference type="InterPro" id="IPR001789">
    <property type="entry name" value="Sig_transdc_resp-reg_receiver"/>
</dbReference>
<dbReference type="KEGG" id="rrd:RradSPS_2663"/>
<dbReference type="EMBL" id="CP007514">
    <property type="protein sequence ID" value="AHY47946.1"/>
    <property type="molecule type" value="Genomic_DNA"/>
</dbReference>
<dbReference type="CDD" id="cd00130">
    <property type="entry name" value="PAS"/>
    <property type="match status" value="2"/>
</dbReference>
<reference evidence="15" key="2">
    <citation type="submission" date="2023-11" db="EMBL/GenBank/DDBJ databases">
        <title>MicrobeMod: A computational toolkit for identifying prokaryotic methylation and restriction-modification with nanopore sequencing.</title>
        <authorList>
            <person name="Crits-Christoph A."/>
            <person name="Kang S.C."/>
            <person name="Lee H."/>
            <person name="Ostrov N."/>
        </authorList>
    </citation>
    <scope>NUCLEOTIDE SEQUENCE</scope>
    <source>
        <strain evidence="15">ATCC 51242</strain>
    </source>
</reference>
<evidence type="ECO:0000313" key="15">
    <source>
        <dbReference type="EMBL" id="MDX5892584.1"/>
    </source>
</evidence>
<dbReference type="GO" id="GO:0000155">
    <property type="term" value="F:phosphorelay sensor kinase activity"/>
    <property type="evidence" value="ECO:0007669"/>
    <property type="project" value="InterPro"/>
</dbReference>
<dbReference type="STRING" id="42256.RradSPS_2663"/>
<evidence type="ECO:0000256" key="1">
    <source>
        <dbReference type="ARBA" id="ARBA00000085"/>
    </source>
</evidence>
<feature type="domain" description="PAS" evidence="12">
    <location>
        <begin position="300"/>
        <end position="337"/>
    </location>
</feature>
<dbReference type="Proteomes" id="UP000025229">
    <property type="component" value="Chromosome"/>
</dbReference>
<dbReference type="SMART" id="SM00387">
    <property type="entry name" value="HATPase_c"/>
    <property type="match status" value="1"/>
</dbReference>
<evidence type="ECO:0000256" key="3">
    <source>
        <dbReference type="ARBA" id="ARBA00022553"/>
    </source>
</evidence>
<dbReference type="Pfam" id="PF02518">
    <property type="entry name" value="HATPase_c"/>
    <property type="match status" value="1"/>
</dbReference>
<dbReference type="RefSeq" id="WP_038683268.1">
    <property type="nucleotide sequence ID" value="NZ_CP007514.1"/>
</dbReference>
<keyword evidence="16" id="KW-1185">Reference proteome</keyword>
<dbReference type="InterPro" id="IPR000014">
    <property type="entry name" value="PAS"/>
</dbReference>
<dbReference type="PANTHER" id="PTHR24421:SF10">
    <property type="entry name" value="NITRATE_NITRITE SENSOR PROTEIN NARQ"/>
    <property type="match status" value="1"/>
</dbReference>
<dbReference type="CDD" id="cd16917">
    <property type="entry name" value="HATPase_UhpB-NarQ-NarX-like"/>
    <property type="match status" value="1"/>
</dbReference>
<keyword evidence="3 9" id="KW-0597">Phosphoprotein</keyword>
<evidence type="ECO:0000259" key="12">
    <source>
        <dbReference type="PROSITE" id="PS50112"/>
    </source>
</evidence>
<evidence type="ECO:0000256" key="5">
    <source>
        <dbReference type="ARBA" id="ARBA00022741"/>
    </source>
</evidence>
<reference evidence="14 16" key="1">
    <citation type="submission" date="2014-03" db="EMBL/GenBank/DDBJ databases">
        <title>Complete genome sequence of the Radio-Resistant Rubrobacter radiotolerans RSPS-4.</title>
        <authorList>
            <person name="Egas C.C."/>
            <person name="Barroso C.C."/>
            <person name="Froufe H.J.C."/>
            <person name="Pacheco J.J."/>
            <person name="Albuquerque L.L."/>
            <person name="da Costa M.M.S."/>
        </authorList>
    </citation>
    <scope>NUCLEOTIDE SEQUENCE [LARGE SCALE GENOMIC DNA]</scope>
    <source>
        <strain evidence="14 16">RSPS-4</strain>
    </source>
</reference>
<dbReference type="eggNOG" id="COG2204">
    <property type="taxonomic scope" value="Bacteria"/>
</dbReference>
<dbReference type="InterPro" id="IPR035965">
    <property type="entry name" value="PAS-like_dom_sf"/>
</dbReference>
<dbReference type="InterPro" id="IPR036890">
    <property type="entry name" value="HATPase_C_sf"/>
</dbReference>
<evidence type="ECO:0000256" key="7">
    <source>
        <dbReference type="ARBA" id="ARBA00022840"/>
    </source>
</evidence>
<dbReference type="Pfam" id="PF00072">
    <property type="entry name" value="Response_reg"/>
    <property type="match status" value="1"/>
</dbReference>
<sequence length="759" mass="85673">MTFGSHEGSRVGEVGDVALSVLLVEDSEEDELLLLRELRRGGYRVSCRRVFTAQSMREALASEEWDIVISDHSMPAFDSSAALHILREKGYLDIPFIIVSGKIGEEAAVAAMRLGAHDYVMKDNLARLNAVIERELREAENRRERRRAREELRRSEERYRTFVARSTEGIWRAELEAPIDVRLPVEEQIDLLYERLYFAEANDAMARMYGYERGVEMVGLRLQDLMPREVPGTESFLRHGISVGYLLMDAESVEVDRRGDLKYMLNNFVGIVEEGHLVRVWGTKRDVTRSKEAERALRAAEEKYRSIFENAVEGIYQTSLEGTLLTANPAMARIFGYRDAGEMIEALRDGVGRSLYADAGERERFISEVLEAGEVTGYEVEMVKKDGTKVWVSLAGRARRDESGEVFGLEGTVEDISARRRAEEALRRSEAVYRSVVENAVESILIVDGGMERILEANQSVKRTLGYTEEDLAGMSLCDLLEEREGWPGEWLRRVRESGSLRLGEMLLRRKDGTLAEAEVSLSVIPYAEGEAICVISHDVSDRRRVERALGEIREAERRRISRDLHDGVLQDLTDVLSSMQLERRIYGGRREREAEQIEHLKSAVSGIRAAIYDLRLEGPEEQTLPRSLNSIIELNRQTKEDCEFVLSIADDFPKGLWGPASMEVVRVVQEALANVRRHSGASRAEVALKVERGERGEEVAVYISDNGIGFENTNVAGIGLHSMRERAEFLGARLDVESEVDRGTTVSLRVGLDVLRGR</sequence>
<name>A0A023X6V3_RUBRA</name>
<evidence type="ECO:0000313" key="16">
    <source>
        <dbReference type="Proteomes" id="UP000025229"/>
    </source>
</evidence>
<protein>
    <recommendedName>
        <fullName evidence="2">histidine kinase</fullName>
        <ecNumber evidence="2">2.7.13.3</ecNumber>
    </recommendedName>
</protein>
<dbReference type="Pfam" id="PF07730">
    <property type="entry name" value="HisKA_3"/>
    <property type="match status" value="1"/>
</dbReference>
<dbReference type="SUPFAM" id="SSF52172">
    <property type="entry name" value="CheY-like"/>
    <property type="match status" value="1"/>
</dbReference>
<feature type="domain" description="Response regulatory" evidence="11">
    <location>
        <begin position="20"/>
        <end position="137"/>
    </location>
</feature>
<dbReference type="Gene3D" id="1.20.5.1930">
    <property type="match status" value="1"/>
</dbReference>
<evidence type="ECO:0000256" key="2">
    <source>
        <dbReference type="ARBA" id="ARBA00012438"/>
    </source>
</evidence>
<feature type="modified residue" description="4-aspartylphosphate" evidence="9">
    <location>
        <position position="71"/>
    </location>
</feature>
<dbReference type="eggNOG" id="COG2202">
    <property type="taxonomic scope" value="Bacteria"/>
</dbReference>
<dbReference type="HOGENOM" id="CLU_333666_0_0_11"/>
<comment type="catalytic activity">
    <reaction evidence="1">
        <text>ATP + protein L-histidine = ADP + protein N-phospho-L-histidine.</text>
        <dbReference type="EC" id="2.7.13.3"/>
    </reaction>
</comment>
<dbReference type="GO" id="GO:0046983">
    <property type="term" value="F:protein dimerization activity"/>
    <property type="evidence" value="ECO:0007669"/>
    <property type="project" value="InterPro"/>
</dbReference>
<feature type="coiled-coil region" evidence="10">
    <location>
        <begin position="122"/>
        <end position="165"/>
    </location>
</feature>
<dbReference type="InterPro" id="IPR003594">
    <property type="entry name" value="HATPase_dom"/>
</dbReference>
<evidence type="ECO:0000256" key="4">
    <source>
        <dbReference type="ARBA" id="ARBA00022679"/>
    </source>
</evidence>
<gene>
    <name evidence="14" type="ORF">RradSPS_2663</name>
    <name evidence="15" type="ORF">SIL72_00945</name>
</gene>
<dbReference type="Proteomes" id="UP001281130">
    <property type="component" value="Unassembled WGS sequence"/>
</dbReference>
<dbReference type="PANTHER" id="PTHR24421">
    <property type="entry name" value="NITRATE/NITRITE SENSOR PROTEIN NARX-RELATED"/>
    <property type="match status" value="1"/>
</dbReference>
<dbReference type="PROSITE" id="PS50113">
    <property type="entry name" value="PAC"/>
    <property type="match status" value="2"/>
</dbReference>
<dbReference type="OrthoDB" id="144293at2"/>
<dbReference type="GO" id="GO:0005524">
    <property type="term" value="F:ATP binding"/>
    <property type="evidence" value="ECO:0007669"/>
    <property type="project" value="UniProtKB-KW"/>
</dbReference>
<evidence type="ECO:0000256" key="8">
    <source>
        <dbReference type="ARBA" id="ARBA00023012"/>
    </source>
</evidence>
<dbReference type="eggNOG" id="COG4585">
    <property type="taxonomic scope" value="Bacteria"/>
</dbReference>
<dbReference type="InterPro" id="IPR000700">
    <property type="entry name" value="PAS-assoc_C"/>
</dbReference>
<dbReference type="PROSITE" id="PS50110">
    <property type="entry name" value="RESPONSE_REGULATORY"/>
    <property type="match status" value="1"/>
</dbReference>